<keyword evidence="4 9" id="KW-0460">Magnesium</keyword>
<dbReference type="InterPro" id="IPR013785">
    <property type="entry name" value="Aldolase_TIM"/>
</dbReference>
<comment type="catalytic activity">
    <reaction evidence="8 9 10">
        <text>2-[(2R,5Z)-2-carboxy-4-methylthiazol-5(2H)-ylidene]ethyl phosphate + 4-amino-2-methyl-5-(diphosphooxymethyl)pyrimidine + 2 H(+) = thiamine phosphate + CO2 + diphosphate</text>
        <dbReference type="Rhea" id="RHEA:47844"/>
        <dbReference type="ChEBI" id="CHEBI:15378"/>
        <dbReference type="ChEBI" id="CHEBI:16526"/>
        <dbReference type="ChEBI" id="CHEBI:33019"/>
        <dbReference type="ChEBI" id="CHEBI:37575"/>
        <dbReference type="ChEBI" id="CHEBI:57841"/>
        <dbReference type="ChEBI" id="CHEBI:62899"/>
        <dbReference type="EC" id="2.5.1.3"/>
    </reaction>
</comment>
<evidence type="ECO:0000256" key="10">
    <source>
        <dbReference type="RuleBase" id="RU003826"/>
    </source>
</evidence>
<comment type="similarity">
    <text evidence="9 10">Belongs to the thiamine-phosphate synthase family.</text>
</comment>
<evidence type="ECO:0000313" key="14">
    <source>
        <dbReference type="Proteomes" id="UP000614221"/>
    </source>
</evidence>
<evidence type="ECO:0000256" key="1">
    <source>
        <dbReference type="ARBA" id="ARBA00005165"/>
    </source>
</evidence>
<keyword evidence="2 9" id="KW-0808">Transferase</keyword>
<dbReference type="GO" id="GO:0009229">
    <property type="term" value="P:thiamine diphosphate biosynthetic process"/>
    <property type="evidence" value="ECO:0007669"/>
    <property type="project" value="UniProtKB-UniRule"/>
</dbReference>
<organism evidence="13 14">
    <name type="scientific">Haloarcula sebkhae</name>
    <dbReference type="NCBI Taxonomy" id="932660"/>
    <lineage>
        <taxon>Archaea</taxon>
        <taxon>Methanobacteriati</taxon>
        <taxon>Methanobacteriota</taxon>
        <taxon>Stenosarchaea group</taxon>
        <taxon>Halobacteria</taxon>
        <taxon>Halobacteriales</taxon>
        <taxon>Haloarculaceae</taxon>
        <taxon>Haloarcula</taxon>
    </lineage>
</organism>
<feature type="binding site" evidence="9">
    <location>
        <position position="69"/>
    </location>
    <ligand>
        <name>Mg(2+)</name>
        <dbReference type="ChEBI" id="CHEBI:18420"/>
    </ligand>
</feature>
<evidence type="ECO:0000256" key="2">
    <source>
        <dbReference type="ARBA" id="ARBA00022679"/>
    </source>
</evidence>
<dbReference type="PANTHER" id="PTHR20857">
    <property type="entry name" value="THIAMINE-PHOSPHATE PYROPHOSPHORYLASE"/>
    <property type="match status" value="1"/>
</dbReference>
<protein>
    <recommendedName>
        <fullName evidence="9">Thiamine-phosphate synthase</fullName>
        <shortName evidence="9">TP synthase</shortName>
        <shortName evidence="9">TPS</shortName>
        <ecNumber evidence="9">2.5.1.3</ecNumber>
    </recommendedName>
    <alternativeName>
        <fullName evidence="9">Thiamine-phosphate pyrophosphorylase</fullName>
        <shortName evidence="9">TMP pyrophosphorylase</shortName>
        <shortName evidence="9">TMP-PPase</shortName>
    </alternativeName>
</protein>
<dbReference type="HAMAP" id="MF_00097">
    <property type="entry name" value="TMP_synthase"/>
    <property type="match status" value="1"/>
</dbReference>
<evidence type="ECO:0000256" key="7">
    <source>
        <dbReference type="ARBA" id="ARBA00047851"/>
    </source>
</evidence>
<name>A0A830EMS9_9EURY</name>
<feature type="binding site" evidence="9">
    <location>
        <position position="136"/>
    </location>
    <ligand>
        <name>4-amino-2-methyl-5-(diphosphooxymethyl)pyrimidine</name>
        <dbReference type="ChEBI" id="CHEBI:57841"/>
    </ligand>
</feature>
<feature type="binding site" evidence="9">
    <location>
        <position position="107"/>
    </location>
    <ligand>
        <name>4-amino-2-methyl-5-(diphosphooxymethyl)pyrimidine</name>
        <dbReference type="ChEBI" id="CHEBI:57841"/>
    </ligand>
</feature>
<dbReference type="GO" id="GO:0000287">
    <property type="term" value="F:magnesium ion binding"/>
    <property type="evidence" value="ECO:0007669"/>
    <property type="project" value="UniProtKB-UniRule"/>
</dbReference>
<evidence type="ECO:0000256" key="11">
    <source>
        <dbReference type="RuleBase" id="RU004253"/>
    </source>
</evidence>
<dbReference type="InterPro" id="IPR022998">
    <property type="entry name" value="ThiamineP_synth_TenI"/>
</dbReference>
<feature type="binding site" evidence="9">
    <location>
        <position position="167"/>
    </location>
    <ligand>
        <name>2-[(2R,5Z)-2-carboxy-4-methylthiazol-5(2H)-ylidene]ethyl phosphate</name>
        <dbReference type="ChEBI" id="CHEBI:62899"/>
    </ligand>
</feature>
<sequence length="211" mass="21977">MVDWDVYLVTQASLSADRTTDEIVAEAIDGGVGVVQLREKDRTARERYELGLELRELTREAGVTFVVNDRVDIAQALDADGVHLGDDDLPVPVARELLGDDALIGRSVSTVEDAREAAAAGADYLGVGAVFATGSKDDIDDDEYAVGTDRVAAIAEAVDIPFVGIGGITTENATEVVEAGAGGVAVITAITRADDPAAAAEALQHAVERSQ</sequence>
<feature type="binding site" evidence="9">
    <location>
        <begin position="187"/>
        <end position="188"/>
    </location>
    <ligand>
        <name>2-[(2R,5Z)-2-carboxy-4-methylthiazol-5(2H)-ylidene]ethyl phosphate</name>
        <dbReference type="ChEBI" id="CHEBI:62899"/>
    </ligand>
</feature>
<dbReference type="SUPFAM" id="SSF51391">
    <property type="entry name" value="Thiamin phosphate synthase"/>
    <property type="match status" value="1"/>
</dbReference>
<dbReference type="GO" id="GO:0005737">
    <property type="term" value="C:cytoplasm"/>
    <property type="evidence" value="ECO:0007669"/>
    <property type="project" value="TreeGrafter"/>
</dbReference>
<gene>
    <name evidence="9 13" type="primary">thiE</name>
    <name evidence="13" type="ORF">GCM10009067_04220</name>
</gene>
<dbReference type="EMBL" id="BMPD01000001">
    <property type="protein sequence ID" value="GGK54895.1"/>
    <property type="molecule type" value="Genomic_DNA"/>
</dbReference>
<feature type="binding site" evidence="9">
    <location>
        <begin position="133"/>
        <end position="135"/>
    </location>
    <ligand>
        <name>2-[(2R,5Z)-2-carboxy-4-methylthiazol-5(2H)-ylidene]ethyl phosphate</name>
        <dbReference type="ChEBI" id="CHEBI:62899"/>
    </ligand>
</feature>
<comment type="function">
    <text evidence="9">Condenses 4-methyl-5-(beta-hydroxyethyl)thiazole monophosphate (THZ-P) and 2-methyl-4-amino-5-hydroxymethyl pyrimidine pyrophosphate (HMP-PP) to form thiamine monophosphate (TMP).</text>
</comment>
<dbReference type="EC" id="2.5.1.3" evidence="9"/>
<dbReference type="GO" id="GO:0009228">
    <property type="term" value="P:thiamine biosynthetic process"/>
    <property type="evidence" value="ECO:0007669"/>
    <property type="project" value="UniProtKB-KW"/>
</dbReference>
<dbReference type="InterPro" id="IPR034291">
    <property type="entry name" value="TMP_synthase"/>
</dbReference>
<comment type="cofactor">
    <cofactor evidence="9">
        <name>Mg(2+)</name>
        <dbReference type="ChEBI" id="CHEBI:18420"/>
    </cofactor>
    <text evidence="9">Binds 1 Mg(2+) ion per subunit.</text>
</comment>
<feature type="binding site" evidence="9">
    <location>
        <begin position="36"/>
        <end position="40"/>
    </location>
    <ligand>
        <name>4-amino-2-methyl-5-(diphosphooxymethyl)pyrimidine</name>
        <dbReference type="ChEBI" id="CHEBI:57841"/>
    </ligand>
</feature>
<evidence type="ECO:0000256" key="8">
    <source>
        <dbReference type="ARBA" id="ARBA00047883"/>
    </source>
</evidence>
<dbReference type="UniPathway" id="UPA00060">
    <property type="reaction ID" value="UER00141"/>
</dbReference>
<comment type="catalytic activity">
    <reaction evidence="6 9 10">
        <text>4-methyl-5-(2-phosphooxyethyl)-thiazole + 4-amino-2-methyl-5-(diphosphooxymethyl)pyrimidine + H(+) = thiamine phosphate + diphosphate</text>
        <dbReference type="Rhea" id="RHEA:22328"/>
        <dbReference type="ChEBI" id="CHEBI:15378"/>
        <dbReference type="ChEBI" id="CHEBI:33019"/>
        <dbReference type="ChEBI" id="CHEBI:37575"/>
        <dbReference type="ChEBI" id="CHEBI:57841"/>
        <dbReference type="ChEBI" id="CHEBI:58296"/>
        <dbReference type="EC" id="2.5.1.3"/>
    </reaction>
</comment>
<accession>A0A830EMS9</accession>
<evidence type="ECO:0000256" key="6">
    <source>
        <dbReference type="ARBA" id="ARBA00047334"/>
    </source>
</evidence>
<keyword evidence="5 9" id="KW-0784">Thiamine biosynthesis</keyword>
<dbReference type="NCBIfam" id="TIGR00693">
    <property type="entry name" value="thiE"/>
    <property type="match status" value="1"/>
</dbReference>
<evidence type="ECO:0000256" key="5">
    <source>
        <dbReference type="ARBA" id="ARBA00022977"/>
    </source>
</evidence>
<dbReference type="Gene3D" id="3.20.20.70">
    <property type="entry name" value="Aldolase class I"/>
    <property type="match status" value="1"/>
</dbReference>
<reference evidence="13" key="1">
    <citation type="journal article" date="2014" name="Int. J. Syst. Evol. Microbiol.">
        <title>Complete genome sequence of Corynebacterium casei LMG S-19264T (=DSM 44701T), isolated from a smear-ripened cheese.</title>
        <authorList>
            <consortium name="US DOE Joint Genome Institute (JGI-PGF)"/>
            <person name="Walter F."/>
            <person name="Albersmeier A."/>
            <person name="Kalinowski J."/>
            <person name="Ruckert C."/>
        </authorList>
    </citation>
    <scope>NUCLEOTIDE SEQUENCE</scope>
    <source>
        <strain evidence="13">JCM 19018</strain>
    </source>
</reference>
<dbReference type="CDD" id="cd00564">
    <property type="entry name" value="TMP_TenI"/>
    <property type="match status" value="1"/>
</dbReference>
<dbReference type="Proteomes" id="UP000614221">
    <property type="component" value="Unassembled WGS sequence"/>
</dbReference>
<evidence type="ECO:0000259" key="12">
    <source>
        <dbReference type="Pfam" id="PF02581"/>
    </source>
</evidence>
<dbReference type="GO" id="GO:0004789">
    <property type="term" value="F:thiamine-phosphate diphosphorylase activity"/>
    <property type="evidence" value="ECO:0007669"/>
    <property type="project" value="UniProtKB-UniRule"/>
</dbReference>
<feature type="binding site" evidence="9">
    <location>
        <position position="68"/>
    </location>
    <ligand>
        <name>4-amino-2-methyl-5-(diphosphooxymethyl)pyrimidine</name>
        <dbReference type="ChEBI" id="CHEBI:57841"/>
    </ligand>
</feature>
<dbReference type="OrthoDB" id="85572at2157"/>
<evidence type="ECO:0000256" key="3">
    <source>
        <dbReference type="ARBA" id="ARBA00022723"/>
    </source>
</evidence>
<dbReference type="RefSeq" id="WP_188974961.1">
    <property type="nucleotide sequence ID" value="NZ_BMPD01000001.1"/>
</dbReference>
<feature type="binding site" evidence="9">
    <location>
        <position position="88"/>
    </location>
    <ligand>
        <name>Mg(2+)</name>
        <dbReference type="ChEBI" id="CHEBI:18420"/>
    </ligand>
</feature>
<feature type="domain" description="Thiamine phosphate synthase/TenI" evidence="12">
    <location>
        <begin position="6"/>
        <end position="190"/>
    </location>
</feature>
<comment type="pathway">
    <text evidence="1 9 11">Cofactor biosynthesis; thiamine diphosphate biosynthesis; thiamine phosphate from 4-amino-2-methyl-5-diphosphomethylpyrimidine and 4-methyl-5-(2-phosphoethyl)-thiazole: step 1/1.</text>
</comment>
<evidence type="ECO:0000256" key="4">
    <source>
        <dbReference type="ARBA" id="ARBA00022842"/>
    </source>
</evidence>
<dbReference type="PANTHER" id="PTHR20857:SF15">
    <property type="entry name" value="THIAMINE-PHOSPHATE SYNTHASE"/>
    <property type="match status" value="1"/>
</dbReference>
<dbReference type="FunFam" id="3.20.20.70:FF:000096">
    <property type="entry name" value="Thiamine-phosphate synthase"/>
    <property type="match status" value="1"/>
</dbReference>
<dbReference type="AlphaFoldDB" id="A0A830EMS9"/>
<comment type="caution">
    <text evidence="13">The sequence shown here is derived from an EMBL/GenBank/DDBJ whole genome shotgun (WGS) entry which is preliminary data.</text>
</comment>
<reference evidence="13" key="2">
    <citation type="submission" date="2020-09" db="EMBL/GenBank/DDBJ databases">
        <authorList>
            <person name="Sun Q."/>
            <person name="Ohkuma M."/>
        </authorList>
    </citation>
    <scope>NUCLEOTIDE SEQUENCE</scope>
    <source>
        <strain evidence="13">JCM 19018</strain>
    </source>
</reference>
<dbReference type="Pfam" id="PF02581">
    <property type="entry name" value="TMP-TENI"/>
    <property type="match status" value="1"/>
</dbReference>
<dbReference type="InterPro" id="IPR036206">
    <property type="entry name" value="ThiamineP_synth_sf"/>
</dbReference>
<proteinExistence type="inferred from homology"/>
<keyword evidence="3 9" id="KW-0479">Metal-binding</keyword>
<comment type="catalytic activity">
    <reaction evidence="7 9 10">
        <text>2-(2-carboxy-4-methylthiazol-5-yl)ethyl phosphate + 4-amino-2-methyl-5-(diphosphooxymethyl)pyrimidine + 2 H(+) = thiamine phosphate + CO2 + diphosphate</text>
        <dbReference type="Rhea" id="RHEA:47848"/>
        <dbReference type="ChEBI" id="CHEBI:15378"/>
        <dbReference type="ChEBI" id="CHEBI:16526"/>
        <dbReference type="ChEBI" id="CHEBI:33019"/>
        <dbReference type="ChEBI" id="CHEBI:37575"/>
        <dbReference type="ChEBI" id="CHEBI:57841"/>
        <dbReference type="ChEBI" id="CHEBI:62890"/>
        <dbReference type="EC" id="2.5.1.3"/>
    </reaction>
</comment>
<evidence type="ECO:0000313" key="13">
    <source>
        <dbReference type="EMBL" id="GGK54895.1"/>
    </source>
</evidence>
<evidence type="ECO:0000256" key="9">
    <source>
        <dbReference type="HAMAP-Rule" id="MF_00097"/>
    </source>
</evidence>